<reference evidence="15 16" key="1">
    <citation type="journal article" date="2016" name="Nat. Commun.">
        <title>Thousands of microbial genomes shed light on interconnected biogeochemical processes in an aquifer system.</title>
        <authorList>
            <person name="Anantharaman K."/>
            <person name="Brown C.T."/>
            <person name="Hug L.A."/>
            <person name="Sharon I."/>
            <person name="Castelle C.J."/>
            <person name="Probst A.J."/>
            <person name="Thomas B.C."/>
            <person name="Singh A."/>
            <person name="Wilkins M.J."/>
            <person name="Karaoz U."/>
            <person name="Brodie E.L."/>
            <person name="Williams K.H."/>
            <person name="Hubbard S.S."/>
            <person name="Banfield J.F."/>
        </authorList>
    </citation>
    <scope>NUCLEOTIDE SEQUENCE [LARGE SCALE GENOMIC DNA]</scope>
</reference>
<dbReference type="Gene3D" id="3.30.420.10">
    <property type="entry name" value="Ribonuclease H-like superfamily/Ribonuclease H"/>
    <property type="match status" value="1"/>
</dbReference>
<keyword evidence="3 13" id="KW-0540">Nuclease</keyword>
<evidence type="ECO:0000256" key="2">
    <source>
        <dbReference type="ARBA" id="ARBA00022490"/>
    </source>
</evidence>
<dbReference type="HAMAP" id="MF_00034">
    <property type="entry name" value="RuvC"/>
    <property type="match status" value="1"/>
</dbReference>
<evidence type="ECO:0000256" key="11">
    <source>
        <dbReference type="ARBA" id="ARBA00023204"/>
    </source>
</evidence>
<evidence type="ECO:0000313" key="16">
    <source>
        <dbReference type="Proteomes" id="UP000176682"/>
    </source>
</evidence>
<feature type="active site" evidence="13">
    <location>
        <position position="140"/>
    </location>
</feature>
<dbReference type="PRINTS" id="PR00696">
    <property type="entry name" value="RSOLVASERUVC"/>
</dbReference>
<evidence type="ECO:0000256" key="13">
    <source>
        <dbReference type="HAMAP-Rule" id="MF_00034"/>
    </source>
</evidence>
<comment type="catalytic activity">
    <reaction evidence="12 13">
        <text>Endonucleolytic cleavage at a junction such as a reciprocal single-stranded crossover between two homologous DNA duplexes (Holliday junction).</text>
        <dbReference type="EC" id="3.1.21.10"/>
    </reaction>
</comment>
<dbReference type="NCBIfam" id="TIGR00228">
    <property type="entry name" value="ruvC"/>
    <property type="match status" value="1"/>
</dbReference>
<sequence length="163" mass="17643">MRYLGIDPGTHRTGWAVIETNQGFHRLLAYGCFETQPNSALPHRLQLIYEHIRSVCQQYHPDHSTVEELFFATNAKTAMAVSAARGVVLLALEQSGLPIRSLTPLQVKQAITGFGKADKTQVQAMVKAILHLKDVPKPDDAADAVALALISANGGLGSVKMLS</sequence>
<evidence type="ECO:0000256" key="4">
    <source>
        <dbReference type="ARBA" id="ARBA00022723"/>
    </source>
</evidence>
<evidence type="ECO:0000256" key="6">
    <source>
        <dbReference type="ARBA" id="ARBA00022763"/>
    </source>
</evidence>
<evidence type="ECO:0000256" key="7">
    <source>
        <dbReference type="ARBA" id="ARBA00022801"/>
    </source>
</evidence>
<dbReference type="CDD" id="cd16962">
    <property type="entry name" value="RuvC"/>
    <property type="match status" value="1"/>
</dbReference>
<keyword evidence="6 13" id="KW-0227">DNA damage</keyword>
<keyword evidence="9 13" id="KW-0238">DNA-binding</keyword>
<comment type="caution">
    <text evidence="15">The sequence shown here is derived from an EMBL/GenBank/DDBJ whole genome shotgun (WGS) entry which is preliminary data.</text>
</comment>
<organism evidence="15 16">
    <name type="scientific">Candidatus Collierbacteria bacterium RIFOXYB1_FULL_49_13</name>
    <dbReference type="NCBI Taxonomy" id="1817728"/>
    <lineage>
        <taxon>Bacteria</taxon>
        <taxon>Candidatus Collieribacteriota</taxon>
    </lineage>
</organism>
<dbReference type="InterPro" id="IPR036397">
    <property type="entry name" value="RNaseH_sf"/>
</dbReference>
<dbReference type="EMBL" id="MFAM01000015">
    <property type="protein sequence ID" value="OGD79644.1"/>
    <property type="molecule type" value="Genomic_DNA"/>
</dbReference>
<dbReference type="EC" id="3.1.21.10" evidence="13 14"/>
<dbReference type="PANTHER" id="PTHR30194">
    <property type="entry name" value="CROSSOVER JUNCTION ENDODEOXYRIBONUCLEASE RUVC"/>
    <property type="match status" value="1"/>
</dbReference>
<dbReference type="GO" id="GO:0005737">
    <property type="term" value="C:cytoplasm"/>
    <property type="evidence" value="ECO:0007669"/>
    <property type="project" value="UniProtKB-SubCell"/>
</dbReference>
<name>A0A1F5FJE3_9BACT</name>
<evidence type="ECO:0000313" key="15">
    <source>
        <dbReference type="EMBL" id="OGD79644.1"/>
    </source>
</evidence>
<feature type="binding site" evidence="13">
    <location>
        <position position="140"/>
    </location>
    <ligand>
        <name>Mg(2+)</name>
        <dbReference type="ChEBI" id="CHEBI:18420"/>
        <label>1</label>
    </ligand>
</feature>
<keyword evidence="11 13" id="KW-0234">DNA repair</keyword>
<dbReference type="InterPro" id="IPR002176">
    <property type="entry name" value="X-over_junc_endoDNase_RuvC"/>
</dbReference>
<dbReference type="GO" id="GO:0006310">
    <property type="term" value="P:DNA recombination"/>
    <property type="evidence" value="ECO:0007669"/>
    <property type="project" value="UniProtKB-UniRule"/>
</dbReference>
<dbReference type="PROSITE" id="PS01321">
    <property type="entry name" value="RUVC"/>
    <property type="match status" value="1"/>
</dbReference>
<feature type="active site" evidence="13">
    <location>
        <position position="7"/>
    </location>
</feature>
<keyword evidence="2 13" id="KW-0963">Cytoplasm</keyword>
<keyword evidence="10 13" id="KW-0233">DNA recombination</keyword>
<keyword evidence="4 13" id="KW-0479">Metal-binding</keyword>
<comment type="subunit">
    <text evidence="13">Homodimer which binds Holliday junction (HJ) DNA. The HJ becomes 2-fold symmetrical on binding to RuvC with unstacked arms; it has a different conformation from HJ DNA in complex with RuvA. In the full resolvosome a probable DNA-RuvA(4)-RuvB(12)-RuvC(2) complex forms which resolves the HJ.</text>
</comment>
<feature type="binding site" evidence="13">
    <location>
        <position position="7"/>
    </location>
    <ligand>
        <name>Mg(2+)</name>
        <dbReference type="ChEBI" id="CHEBI:18420"/>
        <label>1</label>
    </ligand>
</feature>
<dbReference type="SUPFAM" id="SSF53098">
    <property type="entry name" value="Ribonuclease H-like"/>
    <property type="match status" value="1"/>
</dbReference>
<proteinExistence type="inferred from homology"/>
<comment type="cofactor">
    <cofactor evidence="13">
        <name>Mg(2+)</name>
        <dbReference type="ChEBI" id="CHEBI:18420"/>
    </cofactor>
    <text evidence="13">Binds 2 Mg(2+) ion per subunit.</text>
</comment>
<comment type="similarity">
    <text evidence="1 13">Belongs to the RuvC family.</text>
</comment>
<dbReference type="GO" id="GO:0008821">
    <property type="term" value="F:crossover junction DNA endonuclease activity"/>
    <property type="evidence" value="ECO:0007669"/>
    <property type="project" value="UniProtKB-UniRule"/>
</dbReference>
<dbReference type="GO" id="GO:0003677">
    <property type="term" value="F:DNA binding"/>
    <property type="evidence" value="ECO:0007669"/>
    <property type="project" value="UniProtKB-KW"/>
</dbReference>
<dbReference type="GO" id="GO:0006281">
    <property type="term" value="P:DNA repair"/>
    <property type="evidence" value="ECO:0007669"/>
    <property type="project" value="UniProtKB-UniRule"/>
</dbReference>
<keyword evidence="5 13" id="KW-0255">Endonuclease</keyword>
<dbReference type="InterPro" id="IPR020563">
    <property type="entry name" value="X-over_junc_endoDNase_Mg_BS"/>
</dbReference>
<dbReference type="GO" id="GO:0000287">
    <property type="term" value="F:magnesium ion binding"/>
    <property type="evidence" value="ECO:0007669"/>
    <property type="project" value="UniProtKB-UniRule"/>
</dbReference>
<keyword evidence="8 13" id="KW-0460">Magnesium</keyword>
<evidence type="ECO:0000256" key="12">
    <source>
        <dbReference type="ARBA" id="ARBA00029354"/>
    </source>
</evidence>
<gene>
    <name evidence="13" type="primary">ruvC</name>
    <name evidence="15" type="ORF">A2368_00135</name>
</gene>
<protein>
    <recommendedName>
        <fullName evidence="13 14">Crossover junction endodeoxyribonuclease RuvC</fullName>
        <ecNumber evidence="13 14">3.1.21.10</ecNumber>
    </recommendedName>
    <alternativeName>
        <fullName evidence="13">Holliday junction nuclease RuvC</fullName>
    </alternativeName>
    <alternativeName>
        <fullName evidence="13">Holliday junction resolvase RuvC</fullName>
    </alternativeName>
</protein>
<evidence type="ECO:0000256" key="1">
    <source>
        <dbReference type="ARBA" id="ARBA00009518"/>
    </source>
</evidence>
<evidence type="ECO:0000256" key="10">
    <source>
        <dbReference type="ARBA" id="ARBA00023172"/>
    </source>
</evidence>
<feature type="active site" evidence="13">
    <location>
        <position position="67"/>
    </location>
</feature>
<evidence type="ECO:0000256" key="8">
    <source>
        <dbReference type="ARBA" id="ARBA00022842"/>
    </source>
</evidence>
<comment type="function">
    <text evidence="13">The RuvA-RuvB-RuvC complex processes Holliday junction (HJ) DNA during genetic recombination and DNA repair. Endonuclease that resolves HJ intermediates. Cleaves cruciform DNA by making single-stranded nicks across the HJ at symmetrical positions within the homologous arms, yielding a 5'-phosphate and a 3'-hydroxyl group; requires a central core of homology in the junction. The consensus cleavage sequence is 5'-(A/T)TT(C/G)-3'. Cleavage occurs on the 3'-side of the TT dinucleotide at the point of strand exchange. HJ branch migration catalyzed by RuvA-RuvB allows RuvC to scan DNA until it finds its consensus sequence, where it cleaves and resolves the cruciform DNA.</text>
</comment>
<dbReference type="Pfam" id="PF02075">
    <property type="entry name" value="RuvC"/>
    <property type="match status" value="1"/>
</dbReference>
<comment type="subcellular location">
    <subcellularLocation>
        <location evidence="13">Cytoplasm</location>
    </subcellularLocation>
</comment>
<evidence type="ECO:0000256" key="5">
    <source>
        <dbReference type="ARBA" id="ARBA00022759"/>
    </source>
</evidence>
<dbReference type="PANTHER" id="PTHR30194:SF3">
    <property type="entry name" value="CROSSOVER JUNCTION ENDODEOXYRIBONUCLEASE RUVC"/>
    <property type="match status" value="1"/>
</dbReference>
<dbReference type="NCBIfam" id="NF000711">
    <property type="entry name" value="PRK00039.2-1"/>
    <property type="match status" value="1"/>
</dbReference>
<dbReference type="GO" id="GO:0048476">
    <property type="term" value="C:Holliday junction resolvase complex"/>
    <property type="evidence" value="ECO:0007669"/>
    <property type="project" value="UniProtKB-UniRule"/>
</dbReference>
<evidence type="ECO:0000256" key="9">
    <source>
        <dbReference type="ARBA" id="ARBA00023125"/>
    </source>
</evidence>
<dbReference type="Proteomes" id="UP000176682">
    <property type="component" value="Unassembled WGS sequence"/>
</dbReference>
<dbReference type="AlphaFoldDB" id="A0A1F5FJE3"/>
<dbReference type="InterPro" id="IPR012337">
    <property type="entry name" value="RNaseH-like_sf"/>
</dbReference>
<evidence type="ECO:0000256" key="3">
    <source>
        <dbReference type="ARBA" id="ARBA00022722"/>
    </source>
</evidence>
<feature type="binding site" evidence="13">
    <location>
        <position position="67"/>
    </location>
    <ligand>
        <name>Mg(2+)</name>
        <dbReference type="ChEBI" id="CHEBI:18420"/>
        <label>2</label>
    </ligand>
</feature>
<keyword evidence="7 13" id="KW-0378">Hydrolase</keyword>
<evidence type="ECO:0000256" key="14">
    <source>
        <dbReference type="NCBIfam" id="TIGR00228"/>
    </source>
</evidence>
<accession>A0A1F5FJE3</accession>
<dbReference type="FunFam" id="3.30.420.10:FF:000002">
    <property type="entry name" value="Crossover junction endodeoxyribonuclease RuvC"/>
    <property type="match status" value="1"/>
</dbReference>